<reference evidence="1 2" key="2">
    <citation type="submission" date="2020-03" db="EMBL/GenBank/DDBJ databases">
        <authorList>
            <person name="Ichikawa N."/>
            <person name="Kimura A."/>
            <person name="Kitahashi Y."/>
            <person name="Uohara A."/>
        </authorList>
    </citation>
    <scope>NUCLEOTIDE SEQUENCE [LARGE SCALE GENOMIC DNA]</scope>
    <source>
        <strain evidence="1 2">NBRC 108639</strain>
    </source>
</reference>
<evidence type="ECO:0000313" key="1">
    <source>
        <dbReference type="EMBL" id="GFJ78806.1"/>
    </source>
</evidence>
<accession>A0A6V8KA12</accession>
<comment type="caution">
    <text evidence="1">The sequence shown here is derived from an EMBL/GenBank/DDBJ whole genome shotgun (WGS) entry which is preliminary data.</text>
</comment>
<protein>
    <submittedName>
        <fullName evidence="1">Uncharacterized protein</fullName>
    </submittedName>
</protein>
<keyword evidence="2" id="KW-1185">Reference proteome</keyword>
<dbReference type="AlphaFoldDB" id="A0A6V8KA12"/>
<organism evidence="1 2">
    <name type="scientific">Phytohabitans houttuyneae</name>
    <dbReference type="NCBI Taxonomy" id="1076126"/>
    <lineage>
        <taxon>Bacteria</taxon>
        <taxon>Bacillati</taxon>
        <taxon>Actinomycetota</taxon>
        <taxon>Actinomycetes</taxon>
        <taxon>Micromonosporales</taxon>
        <taxon>Micromonosporaceae</taxon>
    </lineage>
</organism>
<sequence>MFVRVHVAARRKPQAGLDVVDQQDVALGETGTTYDTRCRGGVAGFSRRKTSSVLSSQRSVSR</sequence>
<name>A0A6V8KA12_9ACTN</name>
<dbReference type="EMBL" id="BLPF01000001">
    <property type="protein sequence ID" value="GFJ78806.1"/>
    <property type="molecule type" value="Genomic_DNA"/>
</dbReference>
<gene>
    <name evidence="1" type="ORF">Phou_029860</name>
</gene>
<evidence type="ECO:0000313" key="2">
    <source>
        <dbReference type="Proteomes" id="UP000482800"/>
    </source>
</evidence>
<proteinExistence type="predicted"/>
<dbReference type="RefSeq" id="WP_246273835.1">
    <property type="nucleotide sequence ID" value="NZ_BLPF01000001.1"/>
</dbReference>
<reference evidence="1 2" key="1">
    <citation type="submission" date="2020-03" db="EMBL/GenBank/DDBJ databases">
        <title>Whole genome shotgun sequence of Phytohabitans houttuyneae NBRC 108639.</title>
        <authorList>
            <person name="Komaki H."/>
            <person name="Tamura T."/>
        </authorList>
    </citation>
    <scope>NUCLEOTIDE SEQUENCE [LARGE SCALE GENOMIC DNA]</scope>
    <source>
        <strain evidence="1 2">NBRC 108639</strain>
    </source>
</reference>
<dbReference type="Proteomes" id="UP000482800">
    <property type="component" value="Unassembled WGS sequence"/>
</dbReference>